<dbReference type="AlphaFoldDB" id="A0A7S3Y8S5"/>
<dbReference type="EMBL" id="HBIV01000984">
    <property type="protein sequence ID" value="CAE0644448.1"/>
    <property type="molecule type" value="Transcribed_RNA"/>
</dbReference>
<reference evidence="1" key="1">
    <citation type="submission" date="2021-01" db="EMBL/GenBank/DDBJ databases">
        <authorList>
            <person name="Corre E."/>
            <person name="Pelletier E."/>
            <person name="Niang G."/>
            <person name="Scheremetjew M."/>
            <person name="Finn R."/>
            <person name="Kale V."/>
            <person name="Holt S."/>
            <person name="Cochrane G."/>
            <person name="Meng A."/>
            <person name="Brown T."/>
            <person name="Cohen L."/>
        </authorList>
    </citation>
    <scope>NUCLEOTIDE SEQUENCE</scope>
    <source>
        <strain evidence="1">CCCM811</strain>
    </source>
</reference>
<proteinExistence type="predicted"/>
<evidence type="ECO:0000313" key="1">
    <source>
        <dbReference type="EMBL" id="CAE0644448.1"/>
    </source>
</evidence>
<organism evidence="1">
    <name type="scientific">Lotharella globosa</name>
    <dbReference type="NCBI Taxonomy" id="91324"/>
    <lineage>
        <taxon>Eukaryota</taxon>
        <taxon>Sar</taxon>
        <taxon>Rhizaria</taxon>
        <taxon>Cercozoa</taxon>
        <taxon>Chlorarachniophyceae</taxon>
        <taxon>Lotharella</taxon>
    </lineage>
</organism>
<accession>A0A7S3Y8S5</accession>
<name>A0A7S3Y8S5_9EUKA</name>
<gene>
    <name evidence="1" type="ORF">LGLO00237_LOCUS696</name>
</gene>
<protein>
    <submittedName>
        <fullName evidence="1">Uncharacterized protein</fullName>
    </submittedName>
</protein>
<sequence>MSSWEAGALTIYGDLKHQCYHPCYAADNRSCVEQLTKPETAPRFSRVSLSAKPGNVERCIREGKKHIEIADEHMAAAQRRKKGAGKKPNVVATFGRKRRKRNRRSLYQKALHLYRLGAEKLKFAIPYLASMEAKDEIEKLIAAAQKEVGQVVKRHIVLGEKHIHAAAGFERVCRDEKALNMYRLAAEELKFATRYLTSTEEKRKIGHMIVTAQKRGGFIRKRMKNPRYELLIPDDKPLLVRCLITGAVHCCRITGTKCNCKKAHE</sequence>